<gene>
    <name evidence="2" type="ORF">EV696_1084</name>
</gene>
<dbReference type="PANTHER" id="PTHR43591">
    <property type="entry name" value="METHYLTRANSFERASE"/>
    <property type="match status" value="1"/>
</dbReference>
<dbReference type="PANTHER" id="PTHR43591:SF24">
    <property type="entry name" value="2-METHOXY-6-POLYPRENYL-1,4-BENZOQUINOL METHYLASE, MITOCHONDRIAL"/>
    <property type="match status" value="1"/>
</dbReference>
<comment type="caution">
    <text evidence="2">The sequence shown here is derived from an EMBL/GenBank/DDBJ whole genome shotgun (WGS) entry which is preliminary data.</text>
</comment>
<feature type="domain" description="Methyltransferase type 11" evidence="1">
    <location>
        <begin position="46"/>
        <end position="145"/>
    </location>
</feature>
<dbReference type="Pfam" id="PF08241">
    <property type="entry name" value="Methyltransf_11"/>
    <property type="match status" value="1"/>
</dbReference>
<dbReference type="OrthoDB" id="529208at2"/>
<dbReference type="InterPro" id="IPR029063">
    <property type="entry name" value="SAM-dependent_MTases_sf"/>
</dbReference>
<dbReference type="RefSeq" id="WP_133590421.1">
    <property type="nucleotide sequence ID" value="NZ_CP037953.1"/>
</dbReference>
<organism evidence="2 3">
    <name type="scientific">Permianibacter aggregans</name>
    <dbReference type="NCBI Taxonomy" id="1510150"/>
    <lineage>
        <taxon>Bacteria</taxon>
        <taxon>Pseudomonadati</taxon>
        <taxon>Pseudomonadota</taxon>
        <taxon>Gammaproteobacteria</taxon>
        <taxon>Pseudomonadales</taxon>
        <taxon>Pseudomonadaceae</taxon>
        <taxon>Permianibacter</taxon>
    </lineage>
</organism>
<dbReference type="InterPro" id="IPR013216">
    <property type="entry name" value="Methyltransf_11"/>
</dbReference>
<protein>
    <submittedName>
        <fullName evidence="2">Methyltransferase family protein</fullName>
    </submittedName>
</protein>
<keyword evidence="3" id="KW-1185">Reference proteome</keyword>
<dbReference type="GO" id="GO:0008757">
    <property type="term" value="F:S-adenosylmethionine-dependent methyltransferase activity"/>
    <property type="evidence" value="ECO:0007669"/>
    <property type="project" value="InterPro"/>
</dbReference>
<keyword evidence="2" id="KW-0808">Transferase</keyword>
<accession>A0A4R6UWR7</accession>
<dbReference type="CDD" id="cd02440">
    <property type="entry name" value="AdoMet_MTases"/>
    <property type="match status" value="1"/>
</dbReference>
<reference evidence="2 3" key="1">
    <citation type="submission" date="2019-03" db="EMBL/GenBank/DDBJ databases">
        <title>Genomic Encyclopedia of Type Strains, Phase IV (KMG-IV): sequencing the most valuable type-strain genomes for metagenomic binning, comparative biology and taxonomic classification.</title>
        <authorList>
            <person name="Goeker M."/>
        </authorList>
    </citation>
    <scope>NUCLEOTIDE SEQUENCE [LARGE SCALE GENOMIC DNA]</scope>
    <source>
        <strain evidence="2 3">DSM 103792</strain>
    </source>
</reference>
<proteinExistence type="predicted"/>
<name>A0A4R6UWR7_9GAMM</name>
<evidence type="ECO:0000259" key="1">
    <source>
        <dbReference type="Pfam" id="PF08241"/>
    </source>
</evidence>
<dbReference type="AlphaFoldDB" id="A0A4R6UWR7"/>
<sequence>MQERHATSTYLHGYTPHEQQRLRQQAAMTEALIYQSVELRSVESLLEIGCGVGAQSEILLRRFPQLRLHGVDINEAQILQANANLAESTIDPARYQFSVMNAAELQFPDQQFDAVFICWVLEHINDPLSVLREARRVLKERGVIYLTEVMNSSLLLSPRSFAVDRYWQRFNEVQQQQGGDPYVGAKLGNLLQAAEFRDIVLEPKSFHYDNREPEKRTAMLRYWTGLMLSAADAIRDAGGLNRADIQAMEADMHEREQRPETIFFYSFIQAKAHR</sequence>
<dbReference type="Proteomes" id="UP000295375">
    <property type="component" value="Unassembled WGS sequence"/>
</dbReference>
<dbReference type="GO" id="GO:0032259">
    <property type="term" value="P:methylation"/>
    <property type="evidence" value="ECO:0007669"/>
    <property type="project" value="UniProtKB-KW"/>
</dbReference>
<dbReference type="SUPFAM" id="SSF53335">
    <property type="entry name" value="S-adenosyl-L-methionine-dependent methyltransferases"/>
    <property type="match status" value="1"/>
</dbReference>
<dbReference type="Gene3D" id="3.40.50.150">
    <property type="entry name" value="Vaccinia Virus protein VP39"/>
    <property type="match status" value="1"/>
</dbReference>
<dbReference type="EMBL" id="SNYM01000008">
    <property type="protein sequence ID" value="TDQ48024.1"/>
    <property type="molecule type" value="Genomic_DNA"/>
</dbReference>
<evidence type="ECO:0000313" key="3">
    <source>
        <dbReference type="Proteomes" id="UP000295375"/>
    </source>
</evidence>
<evidence type="ECO:0000313" key="2">
    <source>
        <dbReference type="EMBL" id="TDQ48024.1"/>
    </source>
</evidence>
<keyword evidence="2" id="KW-0489">Methyltransferase</keyword>